<proteinExistence type="predicted"/>
<name>A0A3S0SQ78_9HYPH</name>
<sequence>MMLGLSLSLTNTALLNHGVHRPAPPVLITQAIQNRCRITCKINGKASVLEPYALYKALDETFLNAVVVYSEKKSLRKFQITKFAVAALSEMVVTNDNFFANWAFDVSSINPEKIIAAIELVAYS</sequence>
<evidence type="ECO:0008006" key="3">
    <source>
        <dbReference type="Google" id="ProtNLM"/>
    </source>
</evidence>
<protein>
    <recommendedName>
        <fullName evidence="3">WYL domain-containing protein</fullName>
    </recommendedName>
</protein>
<evidence type="ECO:0000313" key="2">
    <source>
        <dbReference type="Proteomes" id="UP000278823"/>
    </source>
</evidence>
<comment type="caution">
    <text evidence="1">The sequence shown here is derived from an EMBL/GenBank/DDBJ whole genome shotgun (WGS) entry which is preliminary data.</text>
</comment>
<dbReference type="Proteomes" id="UP000278823">
    <property type="component" value="Unassembled WGS sequence"/>
</dbReference>
<reference evidence="2" key="1">
    <citation type="submission" date="2018-11" db="EMBL/GenBank/DDBJ databases">
        <title>Rhizobium chutanense sp. nov., isolated from root nodules of Phaseolus vulgaris in China.</title>
        <authorList>
            <person name="Huo Y."/>
        </authorList>
    </citation>
    <scope>NUCLEOTIDE SEQUENCE [LARGE SCALE GENOMIC DNA]</scope>
    <source>
        <strain evidence="2">CCBAU 65647</strain>
    </source>
</reference>
<organism evidence="1 2">
    <name type="scientific">Rhizobium vallis</name>
    <dbReference type="NCBI Taxonomy" id="634290"/>
    <lineage>
        <taxon>Bacteria</taxon>
        <taxon>Pseudomonadati</taxon>
        <taxon>Pseudomonadota</taxon>
        <taxon>Alphaproteobacteria</taxon>
        <taxon>Hyphomicrobiales</taxon>
        <taxon>Rhizobiaceae</taxon>
        <taxon>Rhizobium/Agrobacterium group</taxon>
        <taxon>Rhizobium</taxon>
    </lineage>
</organism>
<evidence type="ECO:0000313" key="1">
    <source>
        <dbReference type="EMBL" id="RUM24709.1"/>
    </source>
</evidence>
<dbReference type="EMBL" id="RJTH01000004">
    <property type="protein sequence ID" value="RUM24709.1"/>
    <property type="molecule type" value="Genomic_DNA"/>
</dbReference>
<keyword evidence="2" id="KW-1185">Reference proteome</keyword>
<dbReference type="OrthoDB" id="7428487at2"/>
<dbReference type="RefSeq" id="WP_126921545.1">
    <property type="nucleotide sequence ID" value="NZ_ML133689.1"/>
</dbReference>
<dbReference type="AlphaFoldDB" id="A0A3S0SQ78"/>
<accession>A0A3S0SQ78</accession>
<gene>
    <name evidence="1" type="ORF">EFQ99_13575</name>
</gene>